<dbReference type="PANTHER" id="PTHR12510:SF4">
    <property type="entry name" value="GAMMA-GLUTAMYLAMINECYCLOTRANSFERASE"/>
    <property type="match status" value="1"/>
</dbReference>
<organism evidence="4 5">
    <name type="scientific">Macrostomum lignano</name>
    <dbReference type="NCBI Taxonomy" id="282301"/>
    <lineage>
        <taxon>Eukaryota</taxon>
        <taxon>Metazoa</taxon>
        <taxon>Spiralia</taxon>
        <taxon>Lophotrochozoa</taxon>
        <taxon>Platyhelminthes</taxon>
        <taxon>Rhabditophora</taxon>
        <taxon>Macrostomorpha</taxon>
        <taxon>Macrostomida</taxon>
        <taxon>Macrostomidae</taxon>
        <taxon>Macrostomum</taxon>
    </lineage>
</organism>
<dbReference type="InterPro" id="IPR013024">
    <property type="entry name" value="GGCT-like"/>
</dbReference>
<name>A0A1I8FAY1_9PLAT</name>
<evidence type="ECO:0000313" key="5">
    <source>
        <dbReference type="WBParaSite" id="maker-unitig_27558-snap-gene-0.1-mRNA-1"/>
    </source>
</evidence>
<evidence type="ECO:0000256" key="2">
    <source>
        <dbReference type="RuleBase" id="RU367036"/>
    </source>
</evidence>
<evidence type="ECO:0000313" key="4">
    <source>
        <dbReference type="Proteomes" id="UP000095280"/>
    </source>
</evidence>
<proteinExistence type="inferred from homology"/>
<dbReference type="Proteomes" id="UP000095280">
    <property type="component" value="Unplaced"/>
</dbReference>
<dbReference type="InterPro" id="IPR039126">
    <property type="entry name" value="GGACT"/>
</dbReference>
<reference evidence="5" key="1">
    <citation type="submission" date="2016-11" db="UniProtKB">
        <authorList>
            <consortium name="WormBaseParasite"/>
        </authorList>
    </citation>
    <scope>IDENTIFICATION</scope>
</reference>
<comment type="similarity">
    <text evidence="1 2">Belongs to the gamma-glutamylcyclotransferase family.</text>
</comment>
<feature type="domain" description="Gamma-glutamylcyclotransferase AIG2-like" evidence="3">
    <location>
        <begin position="79"/>
        <end position="143"/>
    </location>
</feature>
<sequence length="151" mass="17018">MQQIGAKLLGTAKTVKPYPLVIASEYNIPALLDYQGGHRVQGELYAVRDSTRVDEFEGHPEQYRRAKIITSIWYSCMATLKRDNFNHRLVNDDAEFIGTAPYPLVIASRYNIPFLLPYAGQGHRVTGEVYSVNSEQLKNLDHLVGATVSFM</sequence>
<evidence type="ECO:0000259" key="3">
    <source>
        <dbReference type="Pfam" id="PF06094"/>
    </source>
</evidence>
<dbReference type="AlphaFoldDB" id="A0A1I8FAY1"/>
<keyword evidence="4" id="KW-1185">Reference proteome</keyword>
<dbReference type="InterPro" id="IPR036568">
    <property type="entry name" value="GGCT-like_sf"/>
</dbReference>
<dbReference type="GO" id="GO:0005829">
    <property type="term" value="C:cytosol"/>
    <property type="evidence" value="ECO:0007669"/>
    <property type="project" value="TreeGrafter"/>
</dbReference>
<dbReference type="Gene3D" id="3.10.490.10">
    <property type="entry name" value="Gamma-glutamyl cyclotransferase-like"/>
    <property type="match status" value="2"/>
</dbReference>
<evidence type="ECO:0000256" key="1">
    <source>
        <dbReference type="ARBA" id="ARBA00008861"/>
    </source>
</evidence>
<dbReference type="PANTHER" id="PTHR12510">
    <property type="entry name" value="TROPONIN C-AKIN-1 PROTEIN"/>
    <property type="match status" value="1"/>
</dbReference>
<protein>
    <recommendedName>
        <fullName evidence="2">Gamma-glutamylcyclotransferase family protein</fullName>
    </recommendedName>
</protein>
<dbReference type="CDD" id="cd06661">
    <property type="entry name" value="GGCT_like"/>
    <property type="match status" value="2"/>
</dbReference>
<dbReference type="GO" id="GO:0061929">
    <property type="term" value="F:gamma-glutamylaminecyclotransferase activity"/>
    <property type="evidence" value="ECO:0007669"/>
    <property type="project" value="InterPro"/>
</dbReference>
<dbReference type="Pfam" id="PF06094">
    <property type="entry name" value="GGACT"/>
    <property type="match status" value="2"/>
</dbReference>
<dbReference type="SUPFAM" id="SSF110857">
    <property type="entry name" value="Gamma-glutamyl cyclotransferase-like"/>
    <property type="match status" value="2"/>
</dbReference>
<accession>A0A1I8FAY1</accession>
<dbReference type="InterPro" id="IPR009288">
    <property type="entry name" value="AIG2-like_dom"/>
</dbReference>
<feature type="domain" description="Gamma-glutamylcyclotransferase AIG2-like" evidence="3">
    <location>
        <begin position="5"/>
        <end position="69"/>
    </location>
</feature>
<dbReference type="WBParaSite" id="maker-unitig_27558-snap-gene-0.1-mRNA-1">
    <property type="protein sequence ID" value="maker-unitig_27558-snap-gene-0.1-mRNA-1"/>
    <property type="gene ID" value="maker-unitig_27558-snap-gene-0.1"/>
</dbReference>